<dbReference type="SUPFAM" id="SSF53067">
    <property type="entry name" value="Actin-like ATPase domain"/>
    <property type="match status" value="2"/>
</dbReference>
<evidence type="ECO:0000259" key="5">
    <source>
        <dbReference type="Pfam" id="PF00370"/>
    </source>
</evidence>
<dbReference type="EMBL" id="MWBQ01000151">
    <property type="protein sequence ID" value="OQA55568.1"/>
    <property type="molecule type" value="Genomic_DNA"/>
</dbReference>
<proteinExistence type="inferred from homology"/>
<evidence type="ECO:0000256" key="1">
    <source>
        <dbReference type="ARBA" id="ARBA00009156"/>
    </source>
</evidence>
<dbReference type="InterPro" id="IPR043129">
    <property type="entry name" value="ATPase_NBD"/>
</dbReference>
<evidence type="ECO:0000259" key="6">
    <source>
        <dbReference type="Pfam" id="PF02782"/>
    </source>
</evidence>
<dbReference type="PROSITE" id="PS00445">
    <property type="entry name" value="FGGY_KINASES_2"/>
    <property type="match status" value="1"/>
</dbReference>
<dbReference type="CDD" id="cd07805">
    <property type="entry name" value="ASKHA_NBD_FGGY_CvXK-like"/>
    <property type="match status" value="1"/>
</dbReference>
<reference evidence="7" key="1">
    <citation type="submission" date="2017-02" db="EMBL/GenBank/DDBJ databases">
        <title>Delving into the versatile metabolic prowess of the omnipresent phylum Bacteroidetes.</title>
        <authorList>
            <person name="Nobu M.K."/>
            <person name="Mei R."/>
            <person name="Narihiro T."/>
            <person name="Kuroda K."/>
            <person name="Liu W.-T."/>
        </authorList>
    </citation>
    <scope>NUCLEOTIDE SEQUENCE</scope>
    <source>
        <strain evidence="7">ADurb.Bin276</strain>
    </source>
</reference>
<dbReference type="EC" id="2.7.1.17" evidence="7"/>
<organism evidence="7">
    <name type="scientific">Candidatus Atribacter allofermentans</name>
    <dbReference type="NCBI Taxonomy" id="1852833"/>
    <lineage>
        <taxon>Bacteria</taxon>
        <taxon>Pseudomonadati</taxon>
        <taxon>Atribacterota</taxon>
        <taxon>Atribacteria</taxon>
        <taxon>Atribacterales</taxon>
        <taxon>Atribacteraceae</taxon>
        <taxon>Atribacter</taxon>
    </lineage>
</organism>
<dbReference type="InterPro" id="IPR018483">
    <property type="entry name" value="Carb_kinase_FGGY_CS"/>
</dbReference>
<dbReference type="InterPro" id="IPR000577">
    <property type="entry name" value="Carb_kinase_FGGY"/>
</dbReference>
<dbReference type="PANTHER" id="PTHR43095">
    <property type="entry name" value="SUGAR KINASE"/>
    <property type="match status" value="1"/>
</dbReference>
<evidence type="ECO:0000313" key="7">
    <source>
        <dbReference type="EMBL" id="OQA55568.1"/>
    </source>
</evidence>
<dbReference type="PIRSF" id="PIRSF000538">
    <property type="entry name" value="GlpK"/>
    <property type="match status" value="1"/>
</dbReference>
<protein>
    <submittedName>
        <fullName evidence="7">Xylulose kinase</fullName>
        <ecNumber evidence="7">2.7.1.17</ecNumber>
    </submittedName>
</protein>
<evidence type="ECO:0000256" key="4">
    <source>
        <dbReference type="RuleBase" id="RU003733"/>
    </source>
</evidence>
<keyword evidence="2 4" id="KW-0808">Transferase</keyword>
<dbReference type="AlphaFoldDB" id="A0A1V5SM38"/>
<sequence length="507" mass="56398">MQSIPKQPGVLGIDVGTSGMKMVFYDFEGNEILSTREEYPTYHPYPGWIEQSPEDWWNAVIHGLDTFWKRNLNPQQIVAIGLSGQMENCLLLDQSGNPLHRVLLYSDSRATGEADLISRRIGKKRILQIFGNRIDHATTVAKLLWIKRHHPEWYHLAKTMVSGAKDFIIFRFTNQYVTDPTNASTTGSMNILSRQWEKAIIEDIGLSSSLFPPIVPATEQVGVVSQDASMQTGITAGCPVFCGLGDAGASQLGSGVVGSDRSHCYLGTTGWVATIKSEFSIPQSEGLFVLSGPDLYQYLYIAPLLNAGRAYDWILRVIIGEKKRKYHEMEHLLSTIPYGSNGLFFLPYLVGERCPYRDSNATGVFFGLTDQTTDLDMIRATLEGVAFGVRQALEITMDPTKIKEMVVTGGGSQSKVWSQMIADVCGCKVTVPTGSSVGPCFGAALCALVGMKIKRGFSDIEPLWTQGRQFYPHEKNREIYKNLFQFYAKLYPTLKPLFKKKKIGDGR</sequence>
<dbReference type="Pfam" id="PF02782">
    <property type="entry name" value="FGGY_C"/>
    <property type="match status" value="1"/>
</dbReference>
<dbReference type="Gene3D" id="3.30.420.40">
    <property type="match status" value="2"/>
</dbReference>
<evidence type="ECO:0000256" key="3">
    <source>
        <dbReference type="ARBA" id="ARBA00022777"/>
    </source>
</evidence>
<dbReference type="Proteomes" id="UP000485569">
    <property type="component" value="Unassembled WGS sequence"/>
</dbReference>
<feature type="domain" description="Carbohydrate kinase FGGY C-terminal" evidence="6">
    <location>
        <begin position="304"/>
        <end position="450"/>
    </location>
</feature>
<dbReference type="InterPro" id="IPR018485">
    <property type="entry name" value="FGGY_C"/>
</dbReference>
<dbReference type="Pfam" id="PF00370">
    <property type="entry name" value="FGGY_N"/>
    <property type="match status" value="1"/>
</dbReference>
<comment type="caution">
    <text evidence="7">The sequence shown here is derived from an EMBL/GenBank/DDBJ whole genome shotgun (WGS) entry which is preliminary data.</text>
</comment>
<comment type="similarity">
    <text evidence="1 4">Belongs to the FGGY kinase family.</text>
</comment>
<dbReference type="GO" id="GO:0004856">
    <property type="term" value="F:D-xylulokinase activity"/>
    <property type="evidence" value="ECO:0007669"/>
    <property type="project" value="UniProtKB-EC"/>
</dbReference>
<gene>
    <name evidence="7" type="primary">xylB_11</name>
    <name evidence="7" type="ORF">BWY41_01624</name>
</gene>
<dbReference type="InterPro" id="IPR018484">
    <property type="entry name" value="FGGY_N"/>
</dbReference>
<accession>A0A1V5SM38</accession>
<dbReference type="InterPro" id="IPR050406">
    <property type="entry name" value="FGGY_Carb_Kinase"/>
</dbReference>
<name>A0A1V5SM38_9BACT</name>
<feature type="domain" description="Carbohydrate kinase FGGY N-terminal" evidence="5">
    <location>
        <begin position="10"/>
        <end position="253"/>
    </location>
</feature>
<evidence type="ECO:0000256" key="2">
    <source>
        <dbReference type="ARBA" id="ARBA00022679"/>
    </source>
</evidence>
<keyword evidence="3 4" id="KW-0418">Kinase</keyword>